<gene>
    <name evidence="1" type="ORF">MgSA37_00865</name>
</gene>
<proteinExistence type="predicted"/>
<keyword evidence="2" id="KW-1185">Reference proteome</keyword>
<accession>A0A110B3R9</accession>
<sequence length="129" mass="14231">MKLIKNATLILMIVLFGSMIAKAQTSVKDSSNKLTTATMKTYLIERDIPNAGKLTPEQLKSISQKSCSVLQHMGPQIQWIQSYVTGDKIFCVYKAENEDLIREHAKEGGFPANVITEISTTISPATAKQ</sequence>
<reference evidence="1 2" key="1">
    <citation type="submission" date="2015-12" db="EMBL/GenBank/DDBJ databases">
        <title>Genome sequence of Mucilaginibacter gotjawali.</title>
        <authorList>
            <person name="Lee J.S."/>
            <person name="Lee K.C."/>
            <person name="Kim K.K."/>
            <person name="Lee B.W."/>
        </authorList>
    </citation>
    <scope>NUCLEOTIDE SEQUENCE [LARGE SCALE GENOMIC DNA]</scope>
    <source>
        <strain evidence="1 2">SA3-7</strain>
    </source>
</reference>
<organism evidence="1 2">
    <name type="scientific">Mucilaginibacter gotjawali</name>
    <dbReference type="NCBI Taxonomy" id="1550579"/>
    <lineage>
        <taxon>Bacteria</taxon>
        <taxon>Pseudomonadati</taxon>
        <taxon>Bacteroidota</taxon>
        <taxon>Sphingobacteriia</taxon>
        <taxon>Sphingobacteriales</taxon>
        <taxon>Sphingobacteriaceae</taxon>
        <taxon>Mucilaginibacter</taxon>
    </lineage>
</organism>
<evidence type="ECO:0000313" key="1">
    <source>
        <dbReference type="EMBL" id="BAU52703.1"/>
    </source>
</evidence>
<evidence type="ECO:0000313" key="2">
    <source>
        <dbReference type="Proteomes" id="UP000218263"/>
    </source>
</evidence>
<dbReference type="RefSeq" id="WP_232010779.1">
    <property type="nucleotide sequence ID" value="NZ_AP017313.1"/>
</dbReference>
<dbReference type="AlphaFoldDB" id="A0A110B3R9"/>
<dbReference type="InterPro" id="IPR042557">
    <property type="entry name" value="SCO4226"/>
</dbReference>
<dbReference type="Gene3D" id="3.30.70.3090">
    <property type="entry name" value="ORF SCO4226, nickel-binding ferredoxin-like monomer"/>
    <property type="match status" value="1"/>
</dbReference>
<dbReference type="Pfam" id="PF14026">
    <property type="entry name" value="SCO4226-like"/>
    <property type="match status" value="1"/>
</dbReference>
<dbReference type="InterPro" id="IPR025336">
    <property type="entry name" value="SCO4226-like"/>
</dbReference>
<name>A0A110B3R9_9SPHI</name>
<protein>
    <submittedName>
        <fullName evidence="1">Uncharacterized protein</fullName>
    </submittedName>
</protein>
<dbReference type="KEGG" id="mgot:MgSA37_00865"/>
<dbReference type="Proteomes" id="UP000218263">
    <property type="component" value="Chromosome"/>
</dbReference>
<dbReference type="EMBL" id="AP017313">
    <property type="protein sequence ID" value="BAU52703.1"/>
    <property type="molecule type" value="Genomic_DNA"/>
</dbReference>